<protein>
    <recommendedName>
        <fullName evidence="3">Peptidoglycan binding-like domain-containing protein</fullName>
    </recommendedName>
</protein>
<dbReference type="SUPFAM" id="SSF47090">
    <property type="entry name" value="PGBD-like"/>
    <property type="match status" value="1"/>
</dbReference>
<accession>A0A1G1ZYE3</accession>
<evidence type="ECO:0000313" key="4">
    <source>
        <dbReference type="EMBL" id="OGY69519.1"/>
    </source>
</evidence>
<dbReference type="InterPro" id="IPR036365">
    <property type="entry name" value="PGBD-like_sf"/>
</dbReference>
<keyword evidence="2" id="KW-0732">Signal</keyword>
<feature type="coiled-coil region" evidence="1">
    <location>
        <begin position="39"/>
        <end position="66"/>
    </location>
</feature>
<dbReference type="InterPro" id="IPR002477">
    <property type="entry name" value="Peptidoglycan-bd-like"/>
</dbReference>
<dbReference type="Pfam" id="PF01471">
    <property type="entry name" value="PG_binding_1"/>
    <property type="match status" value="1"/>
</dbReference>
<name>A0A1G1ZYE3_9BACT</name>
<keyword evidence="1" id="KW-0175">Coiled coil</keyword>
<feature type="signal peptide" evidence="2">
    <location>
        <begin position="1"/>
        <end position="28"/>
    </location>
</feature>
<dbReference type="AlphaFoldDB" id="A0A1G1ZYE3"/>
<feature type="chain" id="PRO_5009581890" description="Peptidoglycan binding-like domain-containing protein" evidence="2">
    <location>
        <begin position="29"/>
        <end position="698"/>
    </location>
</feature>
<organism evidence="4 5">
    <name type="scientific">Candidatus Harrisonbacteria bacterium RIFOXYD1_FULL_40_9</name>
    <dbReference type="NCBI Taxonomy" id="1798412"/>
    <lineage>
        <taxon>Bacteria</taxon>
        <taxon>Candidatus Harrisoniibacteriota</taxon>
    </lineage>
</organism>
<dbReference type="InterPro" id="IPR036366">
    <property type="entry name" value="PGBDSf"/>
</dbReference>
<sequence>MINLFKKFFVVSMVLAQTMVGTGLYAYAQSTTSAGSVTLETLQKQILQLLAEIQSLKKEVNTLRSEVATKPVIVEEKAQPSVSFKKETGPLPEINRVLRSGYEGEDVRAVQEFLAKDRDLYPEGLVTGYYGQATRNAIMRWQRKYGIIQTGLVGPLTVASFKQFGWNDYDGDQPISCPLYNTLPACTEGQVGFGQDGCAVCQKTSQSQELVCPALVTVNSCPLGQEKVVSYQSAQCGTYYSCEARRETAPNPIGGQREQIWNSFGLKSWIRSDASQARIDSLKQSCLTIPATANVWLPSAGVFSNEDFGMPDGAKCRSASLCRSGEYFNGVGCALGIAPGSSTTYITSSSTSYNADWKLHIWNFKDNLTESSYILNRTDNDYLNYIASVDSQCRLINKSQLAWRAGAGNDAAINWQNFGIPNCPIATTTTISVPTIASSSTNPYYCSSNQYWNGTSCVTQSTSSTYYQNTRNQVWNSLGMQSSIRSDASQTRIDSLKQACAGVPSASSVWMPGAGDSNSVDFGMPDPNKCSQALLCSSSQYYNGSSCVTPGSSACLAGQTWSGYACITSYTNTSSTYTNACETQYGTGWHTMGSDGYCFNSGMTEYRNSSGVLYQCSSNYVSGCTSTANTGSSSCASGQYWNGSACVNTSSTDCPSGQYWNGSSCVANTSNIPASQMLADIQTAIKALEKSMSEFLRR</sequence>
<feature type="domain" description="Peptidoglycan binding-like" evidence="3">
    <location>
        <begin position="104"/>
        <end position="159"/>
    </location>
</feature>
<gene>
    <name evidence="4" type="ORF">A2586_00365</name>
</gene>
<evidence type="ECO:0000259" key="3">
    <source>
        <dbReference type="Pfam" id="PF01471"/>
    </source>
</evidence>
<dbReference type="EMBL" id="MHJO01000010">
    <property type="protein sequence ID" value="OGY69519.1"/>
    <property type="molecule type" value="Genomic_DNA"/>
</dbReference>
<evidence type="ECO:0000256" key="1">
    <source>
        <dbReference type="SAM" id="Coils"/>
    </source>
</evidence>
<comment type="caution">
    <text evidence="4">The sequence shown here is derived from an EMBL/GenBank/DDBJ whole genome shotgun (WGS) entry which is preliminary data.</text>
</comment>
<reference evidence="4 5" key="1">
    <citation type="journal article" date="2016" name="Nat. Commun.">
        <title>Thousands of microbial genomes shed light on interconnected biogeochemical processes in an aquifer system.</title>
        <authorList>
            <person name="Anantharaman K."/>
            <person name="Brown C.T."/>
            <person name="Hug L.A."/>
            <person name="Sharon I."/>
            <person name="Castelle C.J."/>
            <person name="Probst A.J."/>
            <person name="Thomas B.C."/>
            <person name="Singh A."/>
            <person name="Wilkins M.J."/>
            <person name="Karaoz U."/>
            <person name="Brodie E.L."/>
            <person name="Williams K.H."/>
            <person name="Hubbard S.S."/>
            <person name="Banfield J.F."/>
        </authorList>
    </citation>
    <scope>NUCLEOTIDE SEQUENCE [LARGE SCALE GENOMIC DNA]</scope>
</reference>
<dbReference type="Gene3D" id="1.10.101.10">
    <property type="entry name" value="PGBD-like superfamily/PGBD"/>
    <property type="match status" value="1"/>
</dbReference>
<evidence type="ECO:0000313" key="5">
    <source>
        <dbReference type="Proteomes" id="UP000176611"/>
    </source>
</evidence>
<evidence type="ECO:0000256" key="2">
    <source>
        <dbReference type="SAM" id="SignalP"/>
    </source>
</evidence>
<proteinExistence type="predicted"/>
<dbReference type="Proteomes" id="UP000176611">
    <property type="component" value="Unassembled WGS sequence"/>
</dbReference>